<name>A0A8B7QMT0_HIPAR</name>
<sequence>MFHYLVNDKSGSIGNKCLGGNVFQSIFKTWAPTATCTDCLYCKDEPDCLAKIERLTLYPNDGCKSLADELFAVKTNETLTLRCPGYSGIQSLRDGSWGLAWSLPSGDVAFQHAHQPRSSDDSNPERMLRYKDCDQRKLEEYGPQTHGSWPQT</sequence>
<proteinExistence type="predicted"/>
<dbReference type="KEGG" id="hai:109377494"/>
<dbReference type="InterPro" id="IPR029189">
    <property type="entry name" value="TSLP"/>
</dbReference>
<dbReference type="Proteomes" id="UP000694851">
    <property type="component" value="Unplaced"/>
</dbReference>
<reference evidence="2 3" key="1">
    <citation type="submission" date="2025-04" db="UniProtKB">
        <authorList>
            <consortium name="RefSeq"/>
        </authorList>
    </citation>
    <scope>IDENTIFICATION</scope>
    <source>
        <tissue evidence="2 3">Muscle</tissue>
    </source>
</reference>
<dbReference type="AlphaFoldDB" id="A0A8B7QMT0"/>
<dbReference type="Gene3D" id="1.20.1250.90">
    <property type="entry name" value="Thymic stromal lymphopoietin"/>
    <property type="match status" value="1"/>
</dbReference>
<dbReference type="GO" id="GO:0032755">
    <property type="term" value="P:positive regulation of interleukin-6 production"/>
    <property type="evidence" value="ECO:0007669"/>
    <property type="project" value="TreeGrafter"/>
</dbReference>
<evidence type="ECO:0000313" key="3">
    <source>
        <dbReference type="RefSeq" id="XP_019489404.1"/>
    </source>
</evidence>
<dbReference type="Pfam" id="PF15216">
    <property type="entry name" value="TSLP"/>
    <property type="match status" value="1"/>
</dbReference>
<dbReference type="RefSeq" id="XP_019489405.1">
    <property type="nucleotide sequence ID" value="XM_019633860.1"/>
</dbReference>
<dbReference type="RefSeq" id="XP_019489403.1">
    <property type="nucleotide sequence ID" value="XM_019633858.1"/>
</dbReference>
<evidence type="ECO:0000313" key="2">
    <source>
        <dbReference type="RefSeq" id="XP_019489403.1"/>
    </source>
</evidence>
<evidence type="ECO:0000313" key="1">
    <source>
        <dbReference type="Proteomes" id="UP000694851"/>
    </source>
</evidence>
<dbReference type="PANTHER" id="PTHR38003">
    <property type="entry name" value="THYMIC STROMAL LYMPHOPOIETIN"/>
    <property type="match status" value="1"/>
</dbReference>
<dbReference type="RefSeq" id="XP_019489404.1">
    <property type="nucleotide sequence ID" value="XM_019633859.1"/>
</dbReference>
<dbReference type="GO" id="GO:0005139">
    <property type="term" value="F:interleukin-7 receptor binding"/>
    <property type="evidence" value="ECO:0007669"/>
    <property type="project" value="TreeGrafter"/>
</dbReference>
<dbReference type="GeneID" id="109377494"/>
<gene>
    <name evidence="2 3 4" type="primary">TSLP</name>
</gene>
<dbReference type="GO" id="GO:0032733">
    <property type="term" value="P:positive regulation of interleukin-10 production"/>
    <property type="evidence" value="ECO:0007669"/>
    <property type="project" value="TreeGrafter"/>
</dbReference>
<keyword evidence="1" id="KW-1185">Reference proteome</keyword>
<dbReference type="GO" id="GO:0005125">
    <property type="term" value="F:cytokine activity"/>
    <property type="evidence" value="ECO:0007669"/>
    <property type="project" value="InterPro"/>
</dbReference>
<dbReference type="GO" id="GO:0032736">
    <property type="term" value="P:positive regulation of interleukin-13 production"/>
    <property type="evidence" value="ECO:0007669"/>
    <property type="project" value="TreeGrafter"/>
</dbReference>
<dbReference type="GO" id="GO:0050729">
    <property type="term" value="P:positive regulation of inflammatory response"/>
    <property type="evidence" value="ECO:0007669"/>
    <property type="project" value="TreeGrafter"/>
</dbReference>
<dbReference type="GO" id="GO:0061844">
    <property type="term" value="P:antimicrobial humoral immune response mediated by antimicrobial peptide"/>
    <property type="evidence" value="ECO:0007669"/>
    <property type="project" value="TreeGrafter"/>
</dbReference>
<protein>
    <submittedName>
        <fullName evidence="2 3">Thymic stromal lymphopoietin isoform X1</fullName>
    </submittedName>
</protein>
<organism evidence="1 4">
    <name type="scientific">Hipposideros armiger</name>
    <name type="common">Great Himalayan leaf-nosed bat</name>
    <dbReference type="NCBI Taxonomy" id="186990"/>
    <lineage>
        <taxon>Eukaryota</taxon>
        <taxon>Metazoa</taxon>
        <taxon>Chordata</taxon>
        <taxon>Craniata</taxon>
        <taxon>Vertebrata</taxon>
        <taxon>Euteleostomi</taxon>
        <taxon>Mammalia</taxon>
        <taxon>Eutheria</taxon>
        <taxon>Laurasiatheria</taxon>
        <taxon>Chiroptera</taxon>
        <taxon>Yinpterochiroptera</taxon>
        <taxon>Rhinolophoidea</taxon>
        <taxon>Hipposideridae</taxon>
        <taxon>Hipposideros</taxon>
    </lineage>
</organism>
<dbReference type="PANTHER" id="PTHR38003:SF1">
    <property type="entry name" value="THYMIC STROMAL LYMPHOPOIETIN"/>
    <property type="match status" value="1"/>
</dbReference>
<evidence type="ECO:0000313" key="4">
    <source>
        <dbReference type="RefSeq" id="XP_019489405.1"/>
    </source>
</evidence>
<dbReference type="CTD" id="85480"/>
<dbReference type="InterPro" id="IPR038329">
    <property type="entry name" value="TSLP_sf"/>
</dbReference>
<dbReference type="GO" id="GO:0005576">
    <property type="term" value="C:extracellular region"/>
    <property type="evidence" value="ECO:0007669"/>
    <property type="project" value="TreeGrafter"/>
</dbReference>
<dbReference type="GO" id="GO:0001961">
    <property type="term" value="P:positive regulation of cytokine-mediated signaling pathway"/>
    <property type="evidence" value="ECO:0007669"/>
    <property type="project" value="TreeGrafter"/>
</dbReference>
<dbReference type="OrthoDB" id="9838157at2759"/>
<dbReference type="GO" id="GO:0032754">
    <property type="term" value="P:positive regulation of interleukin-5 production"/>
    <property type="evidence" value="ECO:0007669"/>
    <property type="project" value="TreeGrafter"/>
</dbReference>
<dbReference type="GO" id="GO:0032722">
    <property type="term" value="P:positive regulation of chemokine production"/>
    <property type="evidence" value="ECO:0007669"/>
    <property type="project" value="TreeGrafter"/>
</dbReference>
<accession>A0A8B7QMT0</accession>